<feature type="repeat" description="PPR" evidence="2">
    <location>
        <begin position="23"/>
        <end position="52"/>
    </location>
</feature>
<evidence type="ECO:0000256" key="1">
    <source>
        <dbReference type="ARBA" id="ARBA00022737"/>
    </source>
</evidence>
<evidence type="ECO:0000256" key="2">
    <source>
        <dbReference type="PROSITE-ProRule" id="PRU00708"/>
    </source>
</evidence>
<keyword evidence="3" id="KW-0472">Membrane</keyword>
<evidence type="ECO:0000256" key="3">
    <source>
        <dbReference type="SAM" id="Phobius"/>
    </source>
</evidence>
<keyword evidence="1" id="KW-0677">Repeat</keyword>
<comment type="caution">
    <text evidence="4">The sequence shown here is derived from an EMBL/GenBank/DDBJ whole genome shotgun (WGS) entry which is preliminary data.</text>
</comment>
<dbReference type="Proteomes" id="UP000265520">
    <property type="component" value="Unassembled WGS sequence"/>
</dbReference>
<dbReference type="PROSITE" id="PS51375">
    <property type="entry name" value="PPR"/>
    <property type="match status" value="1"/>
</dbReference>
<reference evidence="4 5" key="1">
    <citation type="journal article" date="2018" name="Front. Plant Sci.">
        <title>Red Clover (Trifolium pratense) and Zigzag Clover (T. medium) - A Picture of Genomic Similarities and Differences.</title>
        <authorList>
            <person name="Dluhosova J."/>
            <person name="Istvanek J."/>
            <person name="Nedelnik J."/>
            <person name="Repkova J."/>
        </authorList>
    </citation>
    <scope>NUCLEOTIDE SEQUENCE [LARGE SCALE GENOMIC DNA]</scope>
    <source>
        <strain evidence="5">cv. 10/8</strain>
        <tissue evidence="4">Leaf</tissue>
    </source>
</reference>
<dbReference type="AlphaFoldDB" id="A0A392UFV2"/>
<dbReference type="EMBL" id="LXQA010799031">
    <property type="protein sequence ID" value="MCI71574.1"/>
    <property type="molecule type" value="Genomic_DNA"/>
</dbReference>
<dbReference type="Pfam" id="PF13041">
    <property type="entry name" value="PPR_2"/>
    <property type="match status" value="1"/>
</dbReference>
<organism evidence="4 5">
    <name type="scientific">Trifolium medium</name>
    <dbReference type="NCBI Taxonomy" id="97028"/>
    <lineage>
        <taxon>Eukaryota</taxon>
        <taxon>Viridiplantae</taxon>
        <taxon>Streptophyta</taxon>
        <taxon>Embryophyta</taxon>
        <taxon>Tracheophyta</taxon>
        <taxon>Spermatophyta</taxon>
        <taxon>Magnoliopsida</taxon>
        <taxon>eudicotyledons</taxon>
        <taxon>Gunneridae</taxon>
        <taxon>Pentapetalae</taxon>
        <taxon>rosids</taxon>
        <taxon>fabids</taxon>
        <taxon>Fabales</taxon>
        <taxon>Fabaceae</taxon>
        <taxon>Papilionoideae</taxon>
        <taxon>50 kb inversion clade</taxon>
        <taxon>NPAAA clade</taxon>
        <taxon>Hologalegina</taxon>
        <taxon>IRL clade</taxon>
        <taxon>Trifolieae</taxon>
        <taxon>Trifolium</taxon>
    </lineage>
</organism>
<dbReference type="InterPro" id="IPR002885">
    <property type="entry name" value="PPR_rpt"/>
</dbReference>
<accession>A0A392UFV2</accession>
<evidence type="ECO:0000313" key="5">
    <source>
        <dbReference type="Proteomes" id="UP000265520"/>
    </source>
</evidence>
<proteinExistence type="predicted"/>
<keyword evidence="3" id="KW-1133">Transmembrane helix</keyword>
<dbReference type="Gene3D" id="1.25.40.10">
    <property type="entry name" value="Tetratricopeptide repeat domain"/>
    <property type="match status" value="1"/>
</dbReference>
<protein>
    <submittedName>
        <fullName evidence="4">Pentatricopeptide repeat-containing protein</fullName>
    </submittedName>
</protein>
<evidence type="ECO:0000313" key="4">
    <source>
        <dbReference type="EMBL" id="MCI71574.1"/>
    </source>
</evidence>
<dbReference type="NCBIfam" id="TIGR00756">
    <property type="entry name" value="PPR"/>
    <property type="match status" value="2"/>
</dbReference>
<keyword evidence="5" id="KW-1185">Reference proteome</keyword>
<name>A0A392UFV2_9FABA</name>
<feature type="transmembrane region" description="Helical" evidence="3">
    <location>
        <begin position="20"/>
        <end position="40"/>
    </location>
</feature>
<dbReference type="InterPro" id="IPR011990">
    <property type="entry name" value="TPR-like_helical_dom_sf"/>
</dbReference>
<keyword evidence="3" id="KW-0812">Transmembrane</keyword>
<feature type="non-terminal residue" evidence="4">
    <location>
        <position position="52"/>
    </location>
</feature>
<sequence>MAGLHRKAKVMFDDMREKGIYPSVVTYTVLIHSYAVRGMLDHATSYLLEMKN</sequence>